<comment type="caution">
    <text evidence="3">The sequence shown here is derived from an EMBL/GenBank/DDBJ whole genome shotgun (WGS) entry which is preliminary data.</text>
</comment>
<keyword evidence="2" id="KW-0472">Membrane</keyword>
<protein>
    <submittedName>
        <fullName evidence="3">Uncharacterized membrane protein YvlD (DUF360 family)</fullName>
    </submittedName>
</protein>
<sequence length="188" mass="20369">MKKWTVRAVSLYVFNVVVLLLIGLLMSSVSVGWNALWAAVILTVATLALKPTLLKVFRGAAAKSAQTRTNVGEKVVQYGLVFIVELVVWVLTVWLSGVDVRGWFWGYVLPPLYLLIAWVIYDLVDDRIETKAGAVFDTVQSKVKGGRTSTTAASDAGASAGQGAATAAGREELDDGLTPEQRRMLNEL</sequence>
<gene>
    <name evidence="3" type="ORF">QFZ46_002901</name>
</gene>
<feature type="transmembrane region" description="Helical" evidence="2">
    <location>
        <begin position="102"/>
        <end position="121"/>
    </location>
</feature>
<dbReference type="EMBL" id="JAUSXK010000001">
    <property type="protein sequence ID" value="MDQ0644741.1"/>
    <property type="molecule type" value="Genomic_DNA"/>
</dbReference>
<keyword evidence="2" id="KW-1133">Transmembrane helix</keyword>
<evidence type="ECO:0000313" key="4">
    <source>
        <dbReference type="Proteomes" id="UP001239085"/>
    </source>
</evidence>
<evidence type="ECO:0000313" key="3">
    <source>
        <dbReference type="EMBL" id="MDQ0644741.1"/>
    </source>
</evidence>
<evidence type="ECO:0000256" key="1">
    <source>
        <dbReference type="SAM" id="MobiDB-lite"/>
    </source>
</evidence>
<feature type="transmembrane region" description="Helical" evidence="2">
    <location>
        <begin position="75"/>
        <end position="96"/>
    </location>
</feature>
<feature type="region of interest" description="Disordered" evidence="1">
    <location>
        <begin position="147"/>
        <end position="172"/>
    </location>
</feature>
<feature type="compositionally biased region" description="Low complexity" evidence="1">
    <location>
        <begin position="147"/>
        <end position="168"/>
    </location>
</feature>
<dbReference type="RefSeq" id="WP_307362809.1">
    <property type="nucleotide sequence ID" value="NZ_JAUSXK010000001.1"/>
</dbReference>
<name>A0ABU0PDI0_9MICO</name>
<keyword evidence="2" id="KW-0812">Transmembrane</keyword>
<feature type="transmembrane region" description="Helical" evidence="2">
    <location>
        <begin position="12"/>
        <end position="29"/>
    </location>
</feature>
<keyword evidence="4" id="KW-1185">Reference proteome</keyword>
<evidence type="ECO:0000256" key="2">
    <source>
        <dbReference type="SAM" id="Phobius"/>
    </source>
</evidence>
<proteinExistence type="predicted"/>
<feature type="transmembrane region" description="Helical" evidence="2">
    <location>
        <begin position="35"/>
        <end position="54"/>
    </location>
</feature>
<dbReference type="Proteomes" id="UP001239085">
    <property type="component" value="Unassembled WGS sequence"/>
</dbReference>
<organism evidence="3 4">
    <name type="scientific">Microbacterium murale</name>
    <dbReference type="NCBI Taxonomy" id="1081040"/>
    <lineage>
        <taxon>Bacteria</taxon>
        <taxon>Bacillati</taxon>
        <taxon>Actinomycetota</taxon>
        <taxon>Actinomycetes</taxon>
        <taxon>Micrococcales</taxon>
        <taxon>Microbacteriaceae</taxon>
        <taxon>Microbacterium</taxon>
    </lineage>
</organism>
<reference evidence="3 4" key="1">
    <citation type="submission" date="2023-07" db="EMBL/GenBank/DDBJ databases">
        <title>Comparative genomics of wheat-associated soil bacteria to identify genetic determinants of phenazine resistance.</title>
        <authorList>
            <person name="Mouncey N."/>
        </authorList>
    </citation>
    <scope>NUCLEOTIDE SEQUENCE [LARGE SCALE GENOMIC DNA]</scope>
    <source>
        <strain evidence="3 4">W2I7</strain>
    </source>
</reference>
<accession>A0ABU0PDI0</accession>